<evidence type="ECO:0000313" key="2">
    <source>
        <dbReference type="EMBL" id="MBB5144394.1"/>
    </source>
</evidence>
<dbReference type="Proteomes" id="UP000539075">
    <property type="component" value="Unassembled WGS sequence"/>
</dbReference>
<reference evidence="2 3" key="1">
    <citation type="submission" date="2020-08" db="EMBL/GenBank/DDBJ databases">
        <title>Genomic Encyclopedia of Type Strains, Phase IV (KMG-IV): sequencing the most valuable type-strain genomes for metagenomic binning, comparative biology and taxonomic classification.</title>
        <authorList>
            <person name="Goeker M."/>
        </authorList>
    </citation>
    <scope>NUCLEOTIDE SEQUENCE [LARGE SCALE GENOMIC DNA]</scope>
    <source>
        <strain evidence="2 3">DSM 11275</strain>
    </source>
</reference>
<accession>A0A7W8FF33</accession>
<dbReference type="Pfam" id="PF07022">
    <property type="entry name" value="Phage_CI_repr"/>
    <property type="match status" value="1"/>
</dbReference>
<sequence length="115" mass="13063">MSTPLDRFFEAAGCRTQVELAEFLGIKQSSVADAKKRKSIPADWLVTLLRLKRINPEWILTGLGARRLQPMDDVEVAGPLCVHLKEIRLPEECTIEELMIEIVRRTSKLLNGYSK</sequence>
<evidence type="ECO:0000259" key="1">
    <source>
        <dbReference type="Pfam" id="PF07022"/>
    </source>
</evidence>
<organism evidence="2 3">
    <name type="scientific">Desulfovibrio intestinalis</name>
    <dbReference type="NCBI Taxonomy" id="58621"/>
    <lineage>
        <taxon>Bacteria</taxon>
        <taxon>Pseudomonadati</taxon>
        <taxon>Thermodesulfobacteriota</taxon>
        <taxon>Desulfovibrionia</taxon>
        <taxon>Desulfovibrionales</taxon>
        <taxon>Desulfovibrionaceae</taxon>
        <taxon>Desulfovibrio</taxon>
    </lineage>
</organism>
<keyword evidence="3" id="KW-1185">Reference proteome</keyword>
<name>A0A7W8FF33_9BACT</name>
<proteinExistence type="predicted"/>
<feature type="domain" description="Bacteriophage CI repressor N-terminal" evidence="1">
    <location>
        <begin position="5"/>
        <end position="64"/>
    </location>
</feature>
<dbReference type="InterPro" id="IPR010744">
    <property type="entry name" value="Phage_CI_N"/>
</dbReference>
<dbReference type="Gene3D" id="1.10.260.40">
    <property type="entry name" value="lambda repressor-like DNA-binding domains"/>
    <property type="match status" value="1"/>
</dbReference>
<dbReference type="SUPFAM" id="SSF47413">
    <property type="entry name" value="lambda repressor-like DNA-binding domains"/>
    <property type="match status" value="1"/>
</dbReference>
<gene>
    <name evidence="2" type="ORF">HNQ38_002505</name>
</gene>
<dbReference type="GO" id="GO:0003677">
    <property type="term" value="F:DNA binding"/>
    <property type="evidence" value="ECO:0007669"/>
    <property type="project" value="InterPro"/>
</dbReference>
<dbReference type="RefSeq" id="WP_183721249.1">
    <property type="nucleotide sequence ID" value="NZ_JACHGO010000007.1"/>
</dbReference>
<dbReference type="AlphaFoldDB" id="A0A7W8FF33"/>
<dbReference type="EMBL" id="JACHGO010000007">
    <property type="protein sequence ID" value="MBB5144394.1"/>
    <property type="molecule type" value="Genomic_DNA"/>
</dbReference>
<comment type="caution">
    <text evidence="2">The sequence shown here is derived from an EMBL/GenBank/DDBJ whole genome shotgun (WGS) entry which is preliminary data.</text>
</comment>
<protein>
    <recommendedName>
        <fullName evidence="1">Bacteriophage CI repressor N-terminal domain-containing protein</fullName>
    </recommendedName>
</protein>
<dbReference type="GO" id="GO:0045892">
    <property type="term" value="P:negative regulation of DNA-templated transcription"/>
    <property type="evidence" value="ECO:0007669"/>
    <property type="project" value="InterPro"/>
</dbReference>
<evidence type="ECO:0000313" key="3">
    <source>
        <dbReference type="Proteomes" id="UP000539075"/>
    </source>
</evidence>
<dbReference type="InterPro" id="IPR010982">
    <property type="entry name" value="Lambda_DNA-bd_dom_sf"/>
</dbReference>